<name>A0A8E2JYR5_9PEZI</name>
<gene>
    <name evidence="1" type="ORF">AOQ84DRAFT_435485</name>
</gene>
<dbReference type="EMBL" id="KV748546">
    <property type="protein sequence ID" value="OCL14684.1"/>
    <property type="molecule type" value="Genomic_DNA"/>
</dbReference>
<keyword evidence="2" id="KW-1185">Reference proteome</keyword>
<reference evidence="1 2" key="1">
    <citation type="journal article" date="2016" name="Nat. Commun.">
        <title>Ectomycorrhizal ecology is imprinted in the genome of the dominant symbiotic fungus Cenococcum geophilum.</title>
        <authorList>
            <consortium name="DOE Joint Genome Institute"/>
            <person name="Peter M."/>
            <person name="Kohler A."/>
            <person name="Ohm R.A."/>
            <person name="Kuo A."/>
            <person name="Krutzmann J."/>
            <person name="Morin E."/>
            <person name="Arend M."/>
            <person name="Barry K.W."/>
            <person name="Binder M."/>
            <person name="Choi C."/>
            <person name="Clum A."/>
            <person name="Copeland A."/>
            <person name="Grisel N."/>
            <person name="Haridas S."/>
            <person name="Kipfer T."/>
            <person name="LaButti K."/>
            <person name="Lindquist E."/>
            <person name="Lipzen A."/>
            <person name="Maire R."/>
            <person name="Meier B."/>
            <person name="Mihaltcheva S."/>
            <person name="Molinier V."/>
            <person name="Murat C."/>
            <person name="Poggeler S."/>
            <person name="Quandt C.A."/>
            <person name="Sperisen C."/>
            <person name="Tritt A."/>
            <person name="Tisserant E."/>
            <person name="Crous P.W."/>
            <person name="Henrissat B."/>
            <person name="Nehls U."/>
            <person name="Egli S."/>
            <person name="Spatafora J.W."/>
            <person name="Grigoriev I.V."/>
            <person name="Martin F.M."/>
        </authorList>
    </citation>
    <scope>NUCLEOTIDE SEQUENCE [LARGE SCALE GENOMIC DNA]</scope>
    <source>
        <strain evidence="1 2">CBS 207.34</strain>
    </source>
</reference>
<dbReference type="SUPFAM" id="SSF51735">
    <property type="entry name" value="NAD(P)-binding Rossmann-fold domains"/>
    <property type="match status" value="1"/>
</dbReference>
<evidence type="ECO:0000313" key="2">
    <source>
        <dbReference type="Proteomes" id="UP000250140"/>
    </source>
</evidence>
<dbReference type="Gene3D" id="3.40.50.720">
    <property type="entry name" value="NAD(P)-binding Rossmann-like Domain"/>
    <property type="match status" value="1"/>
</dbReference>
<dbReference type="Pfam" id="PF00106">
    <property type="entry name" value="adh_short"/>
    <property type="match status" value="1"/>
</dbReference>
<dbReference type="PRINTS" id="PR00081">
    <property type="entry name" value="GDHRDH"/>
</dbReference>
<protein>
    <submittedName>
        <fullName evidence="1">Putative short-chain dehydrogenases/reductase</fullName>
    </submittedName>
</protein>
<dbReference type="GO" id="GO:0016616">
    <property type="term" value="F:oxidoreductase activity, acting on the CH-OH group of donors, NAD or NADP as acceptor"/>
    <property type="evidence" value="ECO:0007669"/>
    <property type="project" value="TreeGrafter"/>
</dbReference>
<proteinExistence type="predicted"/>
<dbReference type="InterPro" id="IPR052184">
    <property type="entry name" value="SDR_enzymes"/>
</dbReference>
<dbReference type="PANTHER" id="PTHR45458:SF3">
    <property type="entry name" value="CHAIN DEHYDROGENASE (ATSC), PUTATIVE-RELATED"/>
    <property type="match status" value="1"/>
</dbReference>
<sequence>MASYVIAGASRGLGYEFLRQLSSDPSNKVVGLVRNKEAVQAQLSADNITNVHLAVADLTDPEALVAAAKATAELTDGVVDYLIVNGAYISADTRPLSPTNFIGKEALFKDDLTKAFMTNVAGPLYAINAFLPLIRAGSTKKVTIISSGMADTEIMDVAGVSQAVVYSASKSAANVLAKKYAIELKSEGIIFLALSPGLVNTSGNSAENMTPEMLADFQAMLQRFREYEPGFKGPITPEESVKMQLKVIRGLTLAGSGEFLSHHGNKRWL</sequence>
<accession>A0A8E2JYR5</accession>
<dbReference type="AlphaFoldDB" id="A0A8E2JYR5"/>
<dbReference type="Proteomes" id="UP000250140">
    <property type="component" value="Unassembled WGS sequence"/>
</dbReference>
<dbReference type="InterPro" id="IPR036291">
    <property type="entry name" value="NAD(P)-bd_dom_sf"/>
</dbReference>
<organism evidence="1 2">
    <name type="scientific">Glonium stellatum</name>
    <dbReference type="NCBI Taxonomy" id="574774"/>
    <lineage>
        <taxon>Eukaryota</taxon>
        <taxon>Fungi</taxon>
        <taxon>Dikarya</taxon>
        <taxon>Ascomycota</taxon>
        <taxon>Pezizomycotina</taxon>
        <taxon>Dothideomycetes</taxon>
        <taxon>Pleosporomycetidae</taxon>
        <taxon>Gloniales</taxon>
        <taxon>Gloniaceae</taxon>
        <taxon>Glonium</taxon>
    </lineage>
</organism>
<dbReference type="InterPro" id="IPR002347">
    <property type="entry name" value="SDR_fam"/>
</dbReference>
<dbReference type="OrthoDB" id="7289984at2759"/>
<evidence type="ECO:0000313" key="1">
    <source>
        <dbReference type="EMBL" id="OCL14684.1"/>
    </source>
</evidence>
<dbReference type="PANTHER" id="PTHR45458">
    <property type="entry name" value="SHORT-CHAIN DEHYDROGENASE/REDUCTASE SDR"/>
    <property type="match status" value="1"/>
</dbReference>